<evidence type="ECO:0000313" key="2">
    <source>
        <dbReference type="Proteomes" id="UP001231649"/>
    </source>
</evidence>
<name>A0ACC2QIK8_9NEOP</name>
<protein>
    <submittedName>
        <fullName evidence="1">Uncharacterized protein</fullName>
    </submittedName>
</protein>
<sequence length="459" mass="53331">MFLFLIVITILVIYYVSIRKFNYWKIRNVPFIKPTPFLGNYGEIFLQHKNYAEGVQGICKKLPDEKFIGAFYGTEPVLIPMDPDIIKLIVTKDFYYFNGRELSEHMYKEPAALNLFSTHGDNWRVLRQNMTLLFSSAKMRNMFHLIQKCSYVFETMLDRETSVSKELETRSVAARYTIECIGACVFGIDANTMTEEIQDNPFNRIAALTSPTKYAAFIRAVRGVWPSIFYGLGYKLMSVQMNFFHNLITSVMNQRNYKPSGRNDFLDLILSWKQKHQIVGESIENMKNGEGHKVSLEADDDLLVAQCFLFFNAGFETSATILSYTLYELAKNEDIQKRVLQEVDEYMARHENKLCYECVSEFPYLWAAIGEAQRLYPVLGVIFRETMEDYTLPGGVVLEKGMRVHIPVYYLHKNPKYFPNPEEFRPERFLGDEKYSINPYTYMPFGEGPRTCMGKSKTC</sequence>
<accession>A0ACC2QIK8</accession>
<evidence type="ECO:0000313" key="1">
    <source>
        <dbReference type="EMBL" id="KAJ8718251.1"/>
    </source>
</evidence>
<dbReference type="Proteomes" id="UP001231649">
    <property type="component" value="Chromosome 13"/>
</dbReference>
<dbReference type="EMBL" id="CM056789">
    <property type="protein sequence ID" value="KAJ8718251.1"/>
    <property type="molecule type" value="Genomic_DNA"/>
</dbReference>
<comment type="caution">
    <text evidence="1">The sequence shown here is derived from an EMBL/GenBank/DDBJ whole genome shotgun (WGS) entry which is preliminary data.</text>
</comment>
<organism evidence="1 2">
    <name type="scientific">Mythimna loreyi</name>
    <dbReference type="NCBI Taxonomy" id="667449"/>
    <lineage>
        <taxon>Eukaryota</taxon>
        <taxon>Metazoa</taxon>
        <taxon>Ecdysozoa</taxon>
        <taxon>Arthropoda</taxon>
        <taxon>Hexapoda</taxon>
        <taxon>Insecta</taxon>
        <taxon>Pterygota</taxon>
        <taxon>Neoptera</taxon>
        <taxon>Endopterygota</taxon>
        <taxon>Lepidoptera</taxon>
        <taxon>Glossata</taxon>
        <taxon>Ditrysia</taxon>
        <taxon>Noctuoidea</taxon>
        <taxon>Noctuidae</taxon>
        <taxon>Noctuinae</taxon>
        <taxon>Hadenini</taxon>
        <taxon>Mythimna</taxon>
    </lineage>
</organism>
<keyword evidence="2" id="KW-1185">Reference proteome</keyword>
<proteinExistence type="predicted"/>
<gene>
    <name evidence="1" type="ORF">PYW08_002488</name>
</gene>
<reference evidence="1" key="1">
    <citation type="submission" date="2023-03" db="EMBL/GenBank/DDBJ databases">
        <title>Chromosome-level genomes of two armyworms, Mythimna separata and Mythimna loreyi, provide insights into the biosynthesis and reception of sex pheromones.</title>
        <authorList>
            <person name="Zhao H."/>
        </authorList>
    </citation>
    <scope>NUCLEOTIDE SEQUENCE</scope>
    <source>
        <strain evidence="1">BeijingLab</strain>
    </source>
</reference>